<gene>
    <name evidence="2" type="ORF">g.16917</name>
</gene>
<dbReference type="EMBL" id="GECZ01032435">
    <property type="protein sequence ID" value="JAS37334.1"/>
    <property type="molecule type" value="Transcribed_RNA"/>
</dbReference>
<proteinExistence type="predicted"/>
<accession>A0A1B6EHG7</accession>
<protein>
    <submittedName>
        <fullName evidence="2">Uncharacterized protein</fullName>
    </submittedName>
</protein>
<feature type="compositionally biased region" description="Low complexity" evidence="1">
    <location>
        <begin position="154"/>
        <end position="165"/>
    </location>
</feature>
<feature type="non-terminal residue" evidence="2">
    <location>
        <position position="1"/>
    </location>
</feature>
<dbReference type="AlphaFoldDB" id="A0A1B6EHG7"/>
<name>A0A1B6EHG7_9HEMI</name>
<feature type="region of interest" description="Disordered" evidence="1">
    <location>
        <begin position="138"/>
        <end position="165"/>
    </location>
</feature>
<organism evidence="2">
    <name type="scientific">Cuerna arida</name>
    <dbReference type="NCBI Taxonomy" id="1464854"/>
    <lineage>
        <taxon>Eukaryota</taxon>
        <taxon>Metazoa</taxon>
        <taxon>Ecdysozoa</taxon>
        <taxon>Arthropoda</taxon>
        <taxon>Hexapoda</taxon>
        <taxon>Insecta</taxon>
        <taxon>Pterygota</taxon>
        <taxon>Neoptera</taxon>
        <taxon>Paraneoptera</taxon>
        <taxon>Hemiptera</taxon>
        <taxon>Auchenorrhyncha</taxon>
        <taxon>Membracoidea</taxon>
        <taxon>Cicadellidae</taxon>
        <taxon>Cicadellinae</taxon>
        <taxon>Proconiini</taxon>
        <taxon>Cuerna</taxon>
    </lineage>
</organism>
<evidence type="ECO:0000313" key="2">
    <source>
        <dbReference type="EMBL" id="JAS37334.1"/>
    </source>
</evidence>
<evidence type="ECO:0000256" key="1">
    <source>
        <dbReference type="SAM" id="MobiDB-lite"/>
    </source>
</evidence>
<sequence length="165" mass="18551">DRTNFSSDSEKQRWVEAKVLSSDEEQYLSISEEYEYTDLDEGVVLIEKRYLKNDISVSSKGSKKSTSEESEVSTATGSDAAYDRTNFSSDSEKQRWVEAKVLSSDEEQYLSISEEYEYTDLDEGVVLIEKRYLKNDISVSSKGSKKSTSEESEVSTATGSDAAYD</sequence>
<reference evidence="2" key="1">
    <citation type="submission" date="2015-11" db="EMBL/GenBank/DDBJ databases">
        <title>De novo transcriptome assembly of four potential Pierce s Disease insect vectors from Arizona vineyards.</title>
        <authorList>
            <person name="Tassone E.E."/>
        </authorList>
    </citation>
    <scope>NUCLEOTIDE SEQUENCE</scope>
</reference>
<feature type="non-terminal residue" evidence="2">
    <location>
        <position position="165"/>
    </location>
</feature>
<feature type="region of interest" description="Disordered" evidence="1">
    <location>
        <begin position="56"/>
        <end position="94"/>
    </location>
</feature>